<sequence length="337" mass="38194">MKDDYTVKVRIIRLWTRPTFRNPLSVYCYDMILMDEEVQFIEASISESSTTQSGFTTSIFIGPEDEFLNKNQFSSIGEINVTKEPKPLIIVGTIKGFANDSQWYYNGCKKFHCKVNTRIICTLNTDGSGDFDEATFLECESPKCLNFVISAVLRYKILVRVQDCTGTITLTLFDQVATKFLQVSANELLNNNEELSKDGVIPDEFNSLINKKWAFKIYVEEFNLANNKDGYTISKVTDDPSIISELEKKILSLAQAVSNILKSKKDSPVEDQITPSSMFVGSELKRNLQCIYDVDEDSSQSSTKPRTCYKTDYDNAYKRVEEDGGCKGKLLIPKVEK</sequence>
<protein>
    <submittedName>
        <fullName evidence="1">Uncharacterized protein</fullName>
    </submittedName>
</protein>
<proteinExistence type="predicted"/>
<evidence type="ECO:0000313" key="1">
    <source>
        <dbReference type="EMBL" id="KAI3755107.1"/>
    </source>
</evidence>
<comment type="caution">
    <text evidence="1">The sequence shown here is derived from an EMBL/GenBank/DDBJ whole genome shotgun (WGS) entry which is preliminary data.</text>
</comment>
<reference evidence="1 2" key="2">
    <citation type="journal article" date="2022" name="Mol. Ecol. Resour.">
        <title>The genomes of chicory, endive, great burdock and yacon provide insights into Asteraceae paleo-polyploidization history and plant inulin production.</title>
        <authorList>
            <person name="Fan W."/>
            <person name="Wang S."/>
            <person name="Wang H."/>
            <person name="Wang A."/>
            <person name="Jiang F."/>
            <person name="Liu H."/>
            <person name="Zhao H."/>
            <person name="Xu D."/>
            <person name="Zhang Y."/>
        </authorList>
    </citation>
    <scope>NUCLEOTIDE SEQUENCE [LARGE SCALE GENOMIC DNA]</scope>
    <source>
        <strain evidence="2">cv. Yunnan</strain>
        <tissue evidence="1">Leaves</tissue>
    </source>
</reference>
<accession>A0ACB9E8H8</accession>
<evidence type="ECO:0000313" key="2">
    <source>
        <dbReference type="Proteomes" id="UP001056120"/>
    </source>
</evidence>
<keyword evidence="2" id="KW-1185">Reference proteome</keyword>
<dbReference type="EMBL" id="CM042035">
    <property type="protein sequence ID" value="KAI3755107.1"/>
    <property type="molecule type" value="Genomic_DNA"/>
</dbReference>
<dbReference type="Proteomes" id="UP001056120">
    <property type="component" value="Linkage Group LG18"/>
</dbReference>
<name>A0ACB9E8H8_9ASTR</name>
<reference evidence="2" key="1">
    <citation type="journal article" date="2022" name="Mol. Ecol. Resour.">
        <title>The genomes of chicory, endive, great burdock and yacon provide insights into Asteraceae palaeo-polyploidization history and plant inulin production.</title>
        <authorList>
            <person name="Fan W."/>
            <person name="Wang S."/>
            <person name="Wang H."/>
            <person name="Wang A."/>
            <person name="Jiang F."/>
            <person name="Liu H."/>
            <person name="Zhao H."/>
            <person name="Xu D."/>
            <person name="Zhang Y."/>
        </authorList>
    </citation>
    <scope>NUCLEOTIDE SEQUENCE [LARGE SCALE GENOMIC DNA]</scope>
    <source>
        <strain evidence="2">cv. Yunnan</strain>
    </source>
</reference>
<gene>
    <name evidence="1" type="ORF">L1987_54901</name>
</gene>
<organism evidence="1 2">
    <name type="scientific">Smallanthus sonchifolius</name>
    <dbReference type="NCBI Taxonomy" id="185202"/>
    <lineage>
        <taxon>Eukaryota</taxon>
        <taxon>Viridiplantae</taxon>
        <taxon>Streptophyta</taxon>
        <taxon>Embryophyta</taxon>
        <taxon>Tracheophyta</taxon>
        <taxon>Spermatophyta</taxon>
        <taxon>Magnoliopsida</taxon>
        <taxon>eudicotyledons</taxon>
        <taxon>Gunneridae</taxon>
        <taxon>Pentapetalae</taxon>
        <taxon>asterids</taxon>
        <taxon>campanulids</taxon>
        <taxon>Asterales</taxon>
        <taxon>Asteraceae</taxon>
        <taxon>Asteroideae</taxon>
        <taxon>Heliantheae alliance</taxon>
        <taxon>Millerieae</taxon>
        <taxon>Smallanthus</taxon>
    </lineage>
</organism>